<dbReference type="GeneID" id="17038691"/>
<dbReference type="EMBL" id="AGSI01000014">
    <property type="protein sequence ID" value="EIE20712.1"/>
    <property type="molecule type" value="Genomic_DNA"/>
</dbReference>
<feature type="compositionally biased region" description="Polar residues" evidence="1">
    <location>
        <begin position="57"/>
        <end position="66"/>
    </location>
</feature>
<evidence type="ECO:0000313" key="2">
    <source>
        <dbReference type="EMBL" id="EIE20712.1"/>
    </source>
</evidence>
<dbReference type="RefSeq" id="XP_005645256.1">
    <property type="nucleotide sequence ID" value="XM_005645199.1"/>
</dbReference>
<name>I0YQP3_COCSC</name>
<dbReference type="AlphaFoldDB" id="I0YQP3"/>
<reference evidence="2 3" key="1">
    <citation type="journal article" date="2012" name="Genome Biol.">
        <title>The genome of the polar eukaryotic microalga coccomyxa subellipsoidea reveals traits of cold adaptation.</title>
        <authorList>
            <person name="Blanc G."/>
            <person name="Agarkova I."/>
            <person name="Grimwood J."/>
            <person name="Kuo A."/>
            <person name="Brueggeman A."/>
            <person name="Dunigan D."/>
            <person name="Gurnon J."/>
            <person name="Ladunga I."/>
            <person name="Lindquist E."/>
            <person name="Lucas S."/>
            <person name="Pangilinan J."/>
            <person name="Proschold T."/>
            <person name="Salamov A."/>
            <person name="Schmutz J."/>
            <person name="Weeks D."/>
            <person name="Yamada T."/>
            <person name="Claverie J.M."/>
            <person name="Grigoriev I."/>
            <person name="Van Etten J."/>
            <person name="Lomsadze A."/>
            <person name="Borodovsky M."/>
        </authorList>
    </citation>
    <scope>NUCLEOTIDE SEQUENCE [LARGE SCALE GENOMIC DNA]</scope>
    <source>
        <strain evidence="2 3">C-169</strain>
    </source>
</reference>
<dbReference type="KEGG" id="csl:COCSUDRAFT_33865"/>
<keyword evidence="3" id="KW-1185">Reference proteome</keyword>
<protein>
    <submittedName>
        <fullName evidence="2">Uncharacterized protein</fullName>
    </submittedName>
</protein>
<proteinExistence type="predicted"/>
<evidence type="ECO:0000313" key="3">
    <source>
        <dbReference type="Proteomes" id="UP000007264"/>
    </source>
</evidence>
<gene>
    <name evidence="2" type="ORF">COCSUDRAFT_33865</name>
</gene>
<dbReference type="Proteomes" id="UP000007264">
    <property type="component" value="Unassembled WGS sequence"/>
</dbReference>
<organism evidence="2 3">
    <name type="scientific">Coccomyxa subellipsoidea (strain C-169)</name>
    <name type="common">Green microalga</name>
    <dbReference type="NCBI Taxonomy" id="574566"/>
    <lineage>
        <taxon>Eukaryota</taxon>
        <taxon>Viridiplantae</taxon>
        <taxon>Chlorophyta</taxon>
        <taxon>core chlorophytes</taxon>
        <taxon>Trebouxiophyceae</taxon>
        <taxon>Trebouxiophyceae incertae sedis</taxon>
        <taxon>Coccomyxaceae</taxon>
        <taxon>Coccomyxa</taxon>
        <taxon>Coccomyxa subellipsoidea</taxon>
    </lineage>
</organism>
<accession>I0YQP3</accession>
<comment type="caution">
    <text evidence="2">The sequence shown here is derived from an EMBL/GenBank/DDBJ whole genome shotgun (WGS) entry which is preliminary data.</text>
</comment>
<sequence>MAAPDMAQLPAVAHGRLCCRPPFQSGGQLQQRVAPFQPLRGPPSHLDRARPPLRSSRPGQPAQSTVVKPPCPYWEEFGRTSCSAFSMVC</sequence>
<evidence type="ECO:0000256" key="1">
    <source>
        <dbReference type="SAM" id="MobiDB-lite"/>
    </source>
</evidence>
<feature type="region of interest" description="Disordered" evidence="1">
    <location>
        <begin position="23"/>
        <end position="67"/>
    </location>
</feature>